<dbReference type="RefSeq" id="WP_116269520.1">
    <property type="nucleotide sequence ID" value="NZ_BGZJ01000001.1"/>
</dbReference>
<feature type="coiled-coil region" evidence="3">
    <location>
        <begin position="22"/>
        <end position="49"/>
    </location>
</feature>
<dbReference type="AlphaFoldDB" id="A0A388SBP4"/>
<evidence type="ECO:0000256" key="4">
    <source>
        <dbReference type="SAM" id="Phobius"/>
    </source>
</evidence>
<evidence type="ECO:0000256" key="1">
    <source>
        <dbReference type="ARBA" id="ARBA00022723"/>
    </source>
</evidence>
<feature type="transmembrane region" description="Helical" evidence="4">
    <location>
        <begin position="6"/>
        <end position="22"/>
    </location>
</feature>
<accession>A0A388SBP4</accession>
<proteinExistence type="predicted"/>
<dbReference type="NCBIfam" id="NF041023">
    <property type="entry name" value="PP0621_fam"/>
    <property type="match status" value="1"/>
</dbReference>
<keyword evidence="4" id="KW-1133">Transmembrane helix</keyword>
<gene>
    <name evidence="5" type="ORF">MESMUL_04070</name>
</gene>
<dbReference type="Gene3D" id="2.30.170.10">
    <property type="match status" value="1"/>
</dbReference>
<evidence type="ECO:0000256" key="2">
    <source>
        <dbReference type="ARBA" id="ARBA00022851"/>
    </source>
</evidence>
<evidence type="ECO:0000313" key="5">
    <source>
        <dbReference type="EMBL" id="GBO93053.1"/>
    </source>
</evidence>
<dbReference type="InterPro" id="IPR049708">
    <property type="entry name" value="PP0621-like"/>
</dbReference>
<dbReference type="EMBL" id="BGZJ01000001">
    <property type="protein sequence ID" value="GBO93053.1"/>
    <property type="molecule type" value="Genomic_DNA"/>
</dbReference>
<dbReference type="InterPro" id="IPR017854">
    <property type="entry name" value="Metalthion_dom_sf"/>
</dbReference>
<dbReference type="GO" id="GO:0046872">
    <property type="term" value="F:metal ion binding"/>
    <property type="evidence" value="ECO:0007669"/>
    <property type="project" value="UniProtKB-KW"/>
</dbReference>
<dbReference type="SUPFAM" id="SSF57868">
    <property type="entry name" value="Metallothionein"/>
    <property type="match status" value="1"/>
</dbReference>
<dbReference type="OrthoDB" id="9814432at2"/>
<comment type="caution">
    <text evidence="5">The sequence shown here is derived from an EMBL/GenBank/DDBJ whole genome shotgun (WGS) entry which is preliminary data.</text>
</comment>
<keyword evidence="2" id="KW-0480">Metal-thiolate cluster</keyword>
<dbReference type="Proteomes" id="UP000266091">
    <property type="component" value="Unassembled WGS sequence"/>
</dbReference>
<evidence type="ECO:0000256" key="3">
    <source>
        <dbReference type="SAM" id="Coils"/>
    </source>
</evidence>
<keyword evidence="1" id="KW-0479">Metal-binding</keyword>
<protein>
    <submittedName>
        <fullName evidence="5">Uncharacterized protein</fullName>
    </submittedName>
</protein>
<name>A0A388SBP4_9BURK</name>
<keyword evidence="3" id="KW-0175">Coiled coil</keyword>
<keyword evidence="6" id="KW-1185">Reference proteome</keyword>
<reference evidence="5 6" key="1">
    <citation type="journal article" date="2018" name="Int. J. Syst. Evol. Microbiol.">
        <title>Mesosutterella multiformis gen. nov., sp. nov., a member of the family Sutterellaceae and Sutterella megalosphaeroides sp. nov., isolated from human faeces.</title>
        <authorList>
            <person name="Sakamoto M."/>
            <person name="Ikeyama N."/>
            <person name="Kunihiro T."/>
            <person name="Iino T."/>
            <person name="Yuki M."/>
            <person name="Ohkuma M."/>
        </authorList>
    </citation>
    <scope>NUCLEOTIDE SEQUENCE [LARGE SCALE GENOMIC DNA]</scope>
    <source>
        <strain evidence="5 6">4NBBH2</strain>
    </source>
</reference>
<organism evidence="5 6">
    <name type="scientific">Mesosutterella multiformis</name>
    <dbReference type="NCBI Taxonomy" id="2259133"/>
    <lineage>
        <taxon>Bacteria</taxon>
        <taxon>Pseudomonadati</taxon>
        <taxon>Pseudomonadota</taxon>
        <taxon>Betaproteobacteria</taxon>
        <taxon>Burkholderiales</taxon>
        <taxon>Sutterellaceae</taxon>
        <taxon>Mesosutterella</taxon>
    </lineage>
</organism>
<evidence type="ECO:0000313" key="6">
    <source>
        <dbReference type="Proteomes" id="UP000266091"/>
    </source>
</evidence>
<sequence>MGLIKLLPWIIIIVVALVYFSRQKQRREKEQMEEELCEMRRRLEERERNRDVASSGEMAQCPHCGTFFPKNEGVVKNGKLYCSKKCARLD</sequence>
<keyword evidence="4" id="KW-0472">Membrane</keyword>
<keyword evidence="4" id="KW-0812">Transmembrane</keyword>